<evidence type="ECO:0000313" key="3">
    <source>
        <dbReference type="Proteomes" id="UP000234681"/>
    </source>
</evidence>
<dbReference type="EMBL" id="CH473969">
    <property type="protein sequence ID" value="EDM07125.1"/>
    <property type="molecule type" value="Genomic_DNA"/>
</dbReference>
<name>A6IV55_RAT</name>
<reference evidence="2 3" key="1">
    <citation type="submission" date="2005-09" db="EMBL/GenBank/DDBJ databases">
        <authorList>
            <person name="Mural R.J."/>
            <person name="Li P.W."/>
            <person name="Adams M.D."/>
            <person name="Amanatides P.G."/>
            <person name="Baden-Tillson H."/>
            <person name="Barnstead M."/>
            <person name="Chin S.H."/>
            <person name="Dew I."/>
            <person name="Evans C.A."/>
            <person name="Ferriera S."/>
            <person name="Flanigan M."/>
            <person name="Fosler C."/>
            <person name="Glodek A."/>
            <person name="Gu Z."/>
            <person name="Holt R.A."/>
            <person name="Jennings D."/>
            <person name="Kraft C.L."/>
            <person name="Lu F."/>
            <person name="Nguyen T."/>
            <person name="Nusskern D.R."/>
            <person name="Pfannkoch C.M."/>
            <person name="Sitter C."/>
            <person name="Sutton G.G."/>
            <person name="Venter J.C."/>
            <person name="Wang Z."/>
            <person name="Woodage T."/>
            <person name="Zheng X.H."/>
            <person name="Zhong F."/>
        </authorList>
    </citation>
    <scope>NUCLEOTIDE SEQUENCE [LARGE SCALE GENOMIC DNA]</scope>
    <source>
        <strain>BN</strain>
        <strain evidence="3">Sprague-Dawley</strain>
    </source>
</reference>
<dbReference type="Proteomes" id="UP000234681">
    <property type="component" value="Chromosome X"/>
</dbReference>
<evidence type="ECO:0000256" key="1">
    <source>
        <dbReference type="SAM" id="MobiDB-lite"/>
    </source>
</evidence>
<gene>
    <name evidence="2" type="ORF">rCG_38063</name>
</gene>
<protein>
    <submittedName>
        <fullName evidence="2">RCG38063</fullName>
    </submittedName>
</protein>
<accession>A6IV55</accession>
<evidence type="ECO:0000313" key="2">
    <source>
        <dbReference type="EMBL" id="EDM07125.1"/>
    </source>
</evidence>
<proteinExistence type="predicted"/>
<sequence length="48" mass="5519">MMKGMSSFRKHPIRPMHCVAAATLRRTNNRSKCHSPAKGKRVYNKCKC</sequence>
<organism evidence="2 3">
    <name type="scientific">Rattus norvegicus</name>
    <name type="common">Rat</name>
    <dbReference type="NCBI Taxonomy" id="10116"/>
    <lineage>
        <taxon>Eukaryota</taxon>
        <taxon>Metazoa</taxon>
        <taxon>Chordata</taxon>
        <taxon>Craniata</taxon>
        <taxon>Vertebrata</taxon>
        <taxon>Euteleostomi</taxon>
        <taxon>Mammalia</taxon>
        <taxon>Eutheria</taxon>
        <taxon>Euarchontoglires</taxon>
        <taxon>Glires</taxon>
        <taxon>Rodentia</taxon>
        <taxon>Myomorpha</taxon>
        <taxon>Muroidea</taxon>
        <taxon>Muridae</taxon>
        <taxon>Murinae</taxon>
        <taxon>Rattus</taxon>
    </lineage>
</organism>
<feature type="region of interest" description="Disordered" evidence="1">
    <location>
        <begin position="29"/>
        <end position="48"/>
    </location>
</feature>
<dbReference type="AlphaFoldDB" id="A6IV55"/>